<dbReference type="Gene3D" id="3.40.50.300">
    <property type="entry name" value="P-loop containing nucleotide triphosphate hydrolases"/>
    <property type="match status" value="1"/>
</dbReference>
<evidence type="ECO:0000259" key="5">
    <source>
        <dbReference type="PROSITE" id="PS51718"/>
    </source>
</evidence>
<feature type="domain" description="GED" evidence="4">
    <location>
        <begin position="633"/>
        <end position="727"/>
    </location>
</feature>
<gene>
    <name evidence="6" type="ORF">K469DRAFT_673970</name>
</gene>
<dbReference type="GO" id="GO:0016559">
    <property type="term" value="P:peroxisome fission"/>
    <property type="evidence" value="ECO:0007669"/>
    <property type="project" value="TreeGrafter"/>
</dbReference>
<dbReference type="Pfam" id="PF00350">
    <property type="entry name" value="Dynamin_N"/>
    <property type="match status" value="1"/>
</dbReference>
<feature type="compositionally biased region" description="Basic and acidic residues" evidence="3">
    <location>
        <begin position="804"/>
        <end position="814"/>
    </location>
</feature>
<dbReference type="AlphaFoldDB" id="A0A6A6DPJ0"/>
<sequence length="858" mass="97834">MQEGLESPTFVDSQEEPQNDYAQNDPTALDQLLSADQSEILELIDSLRHGNLEQYNIELPQIIVCGDQSCGKSSVLEAISRLNFPHGQGLSTTFATELTLRRGSTRGAAVGILSKNPEHGFVRLPPLSESVSDFGATIAKVNNILHERYNPDRKKPFFDDVLQIEVWNPSWPPLTLVDLPGFISGLNEGQNENDKAMAEQIAAGYMKKSKTIILAVVSASHDIATQQALSLAKKYDPDGSRTMGIITKPDRIEGSEGLMDFIRLAKNKSEHYQLDLGWHVVRNPGPKDTERTFDQRDQREQEYFNEKEPIWKRKLELEQLGISALRTRLSKILEESSREELPKIRRKLNTKYKDCVKQLRDLGPPRSTLAEQEHYISRISEEFEELIKQATTGRYENENFFREFQTRFRAWLIHENGKFARSMYKWGHDFEDEALQATARGSAPSIIQANGRPGVRQLPQGMSRDEIIEKKVRHVQMWNQSSGVPGTFQPRCVTKVFQDKARPWRSIAEAHILTVWGAARNLFYRAGKAAARNKHTADAICEYLIDIELVKKREEMRKKLDEVLRPYTEIEATTYNPEFMVKRERRREHKNRTEDESLRQILTGKQRNADYLQQIEHGLAQYRHPRVEFATDSSEILDLADTYYEIALPTFIDNVANLVIESCLVHDLHLMFKPTTVQQMSREDAQNLAALASEPQKIYHKRKRLEKEERDLSKALEECKNKLGDSGILEIPDLSEFDHFEEFFRLRGDPSPSLESPLDRSEELPRPPRPTSRLAHSRSSSSLSIQSEATGLTVPARGSVANRGPEHNFQEVHARKGALSPSSILSKSLPRKSLLTTPSADSYQVKSLNLSDDDDDEL</sequence>
<dbReference type="PRINTS" id="PR00195">
    <property type="entry name" value="DYNAMIN"/>
</dbReference>
<dbReference type="GO" id="GO:0016020">
    <property type="term" value="C:membrane"/>
    <property type="evidence" value="ECO:0007669"/>
    <property type="project" value="TreeGrafter"/>
</dbReference>
<evidence type="ECO:0008006" key="8">
    <source>
        <dbReference type="Google" id="ProtNLM"/>
    </source>
</evidence>
<evidence type="ECO:0000259" key="4">
    <source>
        <dbReference type="PROSITE" id="PS51388"/>
    </source>
</evidence>
<dbReference type="GO" id="GO:0005874">
    <property type="term" value="C:microtubule"/>
    <property type="evidence" value="ECO:0007669"/>
    <property type="project" value="TreeGrafter"/>
</dbReference>
<protein>
    <recommendedName>
        <fullName evidence="8">P-loop containing nucleoside triphosphate hydrolase protein</fullName>
    </recommendedName>
</protein>
<keyword evidence="2" id="KW-0342">GTP-binding</keyword>
<dbReference type="GO" id="GO:0006897">
    <property type="term" value="P:endocytosis"/>
    <property type="evidence" value="ECO:0007669"/>
    <property type="project" value="TreeGrafter"/>
</dbReference>
<dbReference type="GO" id="GO:0008017">
    <property type="term" value="F:microtubule binding"/>
    <property type="evidence" value="ECO:0007669"/>
    <property type="project" value="TreeGrafter"/>
</dbReference>
<dbReference type="PROSITE" id="PS51718">
    <property type="entry name" value="G_DYNAMIN_2"/>
    <property type="match status" value="1"/>
</dbReference>
<dbReference type="PROSITE" id="PS51388">
    <property type="entry name" value="GED"/>
    <property type="match status" value="1"/>
</dbReference>
<dbReference type="Pfam" id="PF02212">
    <property type="entry name" value="GED"/>
    <property type="match status" value="1"/>
</dbReference>
<dbReference type="Proteomes" id="UP000800200">
    <property type="component" value="Unassembled WGS sequence"/>
</dbReference>
<name>A0A6A6DPJ0_9PEZI</name>
<dbReference type="GO" id="GO:0000266">
    <property type="term" value="P:mitochondrial fission"/>
    <property type="evidence" value="ECO:0007669"/>
    <property type="project" value="TreeGrafter"/>
</dbReference>
<organism evidence="6 7">
    <name type="scientific">Zopfia rhizophila CBS 207.26</name>
    <dbReference type="NCBI Taxonomy" id="1314779"/>
    <lineage>
        <taxon>Eukaryota</taxon>
        <taxon>Fungi</taxon>
        <taxon>Dikarya</taxon>
        <taxon>Ascomycota</taxon>
        <taxon>Pezizomycotina</taxon>
        <taxon>Dothideomycetes</taxon>
        <taxon>Dothideomycetes incertae sedis</taxon>
        <taxon>Zopfiaceae</taxon>
        <taxon>Zopfia</taxon>
    </lineage>
</organism>
<feature type="region of interest" description="Disordered" evidence="3">
    <location>
        <begin position="1"/>
        <end position="24"/>
    </location>
</feature>
<evidence type="ECO:0000256" key="1">
    <source>
        <dbReference type="ARBA" id="ARBA00022741"/>
    </source>
</evidence>
<keyword evidence="7" id="KW-1185">Reference proteome</keyword>
<dbReference type="PANTHER" id="PTHR11566:SF21">
    <property type="entry name" value="DYNAMIN RELATED PROTEIN 1, ISOFORM A"/>
    <property type="match status" value="1"/>
</dbReference>
<evidence type="ECO:0000256" key="3">
    <source>
        <dbReference type="SAM" id="MobiDB-lite"/>
    </source>
</evidence>
<dbReference type="InterPro" id="IPR045063">
    <property type="entry name" value="Dynamin_N"/>
</dbReference>
<evidence type="ECO:0000256" key="2">
    <source>
        <dbReference type="ARBA" id="ARBA00023134"/>
    </source>
</evidence>
<dbReference type="Pfam" id="PF01031">
    <property type="entry name" value="Dynamin_M"/>
    <property type="match status" value="1"/>
</dbReference>
<dbReference type="EMBL" id="ML994665">
    <property type="protein sequence ID" value="KAF2179566.1"/>
    <property type="molecule type" value="Genomic_DNA"/>
</dbReference>
<proteinExistence type="predicted"/>
<dbReference type="GO" id="GO:0005739">
    <property type="term" value="C:mitochondrion"/>
    <property type="evidence" value="ECO:0007669"/>
    <property type="project" value="TreeGrafter"/>
</dbReference>
<dbReference type="PANTHER" id="PTHR11566">
    <property type="entry name" value="DYNAMIN"/>
    <property type="match status" value="1"/>
</dbReference>
<feature type="domain" description="Dynamin-type G" evidence="5">
    <location>
        <begin position="56"/>
        <end position="342"/>
    </location>
</feature>
<dbReference type="GO" id="GO:0003924">
    <property type="term" value="F:GTPase activity"/>
    <property type="evidence" value="ECO:0007669"/>
    <property type="project" value="InterPro"/>
</dbReference>
<feature type="compositionally biased region" description="Low complexity" evidence="3">
    <location>
        <begin position="819"/>
        <end position="831"/>
    </location>
</feature>
<evidence type="ECO:0000313" key="6">
    <source>
        <dbReference type="EMBL" id="KAF2179566.1"/>
    </source>
</evidence>
<keyword evidence="1" id="KW-0547">Nucleotide-binding</keyword>
<dbReference type="InterPro" id="IPR001401">
    <property type="entry name" value="Dynamin_GTPase"/>
</dbReference>
<dbReference type="InterPro" id="IPR027417">
    <property type="entry name" value="P-loop_NTPase"/>
</dbReference>
<dbReference type="CDD" id="cd08771">
    <property type="entry name" value="DLP_1"/>
    <property type="match status" value="1"/>
</dbReference>
<feature type="compositionally biased region" description="Low complexity" evidence="3">
    <location>
        <begin position="772"/>
        <end position="787"/>
    </location>
</feature>
<dbReference type="InterPro" id="IPR020850">
    <property type="entry name" value="GED_dom"/>
</dbReference>
<evidence type="ECO:0000313" key="7">
    <source>
        <dbReference type="Proteomes" id="UP000800200"/>
    </source>
</evidence>
<dbReference type="InterPro" id="IPR003130">
    <property type="entry name" value="GED"/>
</dbReference>
<dbReference type="InterPro" id="IPR022812">
    <property type="entry name" value="Dynamin"/>
</dbReference>
<feature type="compositionally biased region" description="Basic and acidic residues" evidence="3">
    <location>
        <begin position="757"/>
        <end position="766"/>
    </location>
</feature>
<dbReference type="SUPFAM" id="SSF52540">
    <property type="entry name" value="P-loop containing nucleoside triphosphate hydrolases"/>
    <property type="match status" value="1"/>
</dbReference>
<accession>A0A6A6DPJ0</accession>
<dbReference type="GO" id="GO:0005525">
    <property type="term" value="F:GTP binding"/>
    <property type="evidence" value="ECO:0007669"/>
    <property type="project" value="InterPro"/>
</dbReference>
<dbReference type="OrthoDB" id="415706at2759"/>
<reference evidence="6" key="1">
    <citation type="journal article" date="2020" name="Stud. Mycol.">
        <title>101 Dothideomycetes genomes: a test case for predicting lifestyles and emergence of pathogens.</title>
        <authorList>
            <person name="Haridas S."/>
            <person name="Albert R."/>
            <person name="Binder M."/>
            <person name="Bloem J."/>
            <person name="Labutti K."/>
            <person name="Salamov A."/>
            <person name="Andreopoulos B."/>
            <person name="Baker S."/>
            <person name="Barry K."/>
            <person name="Bills G."/>
            <person name="Bluhm B."/>
            <person name="Cannon C."/>
            <person name="Castanera R."/>
            <person name="Culley D."/>
            <person name="Daum C."/>
            <person name="Ezra D."/>
            <person name="Gonzalez J."/>
            <person name="Henrissat B."/>
            <person name="Kuo A."/>
            <person name="Liang C."/>
            <person name="Lipzen A."/>
            <person name="Lutzoni F."/>
            <person name="Magnuson J."/>
            <person name="Mondo S."/>
            <person name="Nolan M."/>
            <person name="Ohm R."/>
            <person name="Pangilinan J."/>
            <person name="Park H.-J."/>
            <person name="Ramirez L."/>
            <person name="Alfaro M."/>
            <person name="Sun H."/>
            <person name="Tritt A."/>
            <person name="Yoshinaga Y."/>
            <person name="Zwiers L.-H."/>
            <person name="Turgeon B."/>
            <person name="Goodwin S."/>
            <person name="Spatafora J."/>
            <person name="Crous P."/>
            <person name="Grigoriev I."/>
        </authorList>
    </citation>
    <scope>NUCLEOTIDE SEQUENCE</scope>
    <source>
        <strain evidence="6">CBS 207.26</strain>
    </source>
</reference>
<dbReference type="SMART" id="SM00053">
    <property type="entry name" value="DYNc"/>
    <property type="match status" value="1"/>
</dbReference>
<dbReference type="InterPro" id="IPR030381">
    <property type="entry name" value="G_DYNAMIN_dom"/>
</dbReference>
<dbReference type="InterPro" id="IPR000375">
    <property type="entry name" value="Dynamin_stalk"/>
</dbReference>
<dbReference type="GO" id="GO:0048312">
    <property type="term" value="P:intracellular distribution of mitochondria"/>
    <property type="evidence" value="ECO:0007669"/>
    <property type="project" value="TreeGrafter"/>
</dbReference>
<feature type="region of interest" description="Disordered" evidence="3">
    <location>
        <begin position="748"/>
        <end position="831"/>
    </location>
</feature>